<dbReference type="GO" id="GO:0005524">
    <property type="term" value="F:ATP binding"/>
    <property type="evidence" value="ECO:0007669"/>
    <property type="project" value="UniProtKB-KW"/>
</dbReference>
<evidence type="ECO:0000259" key="11">
    <source>
        <dbReference type="PROSITE" id="PS50893"/>
    </source>
</evidence>
<evidence type="ECO:0000313" key="14">
    <source>
        <dbReference type="Proteomes" id="UP000001930"/>
    </source>
</evidence>
<dbReference type="HOGENOM" id="CLU_000604_84_1_4"/>
<evidence type="ECO:0000256" key="9">
    <source>
        <dbReference type="ARBA" id="ARBA00023136"/>
    </source>
</evidence>
<evidence type="ECO:0000256" key="1">
    <source>
        <dbReference type="ARBA" id="ARBA00004651"/>
    </source>
</evidence>
<dbReference type="EMBL" id="CP000086">
    <property type="protein sequence ID" value="ABC39124.1"/>
    <property type="molecule type" value="Genomic_DNA"/>
</dbReference>
<dbReference type="PROSITE" id="PS50893">
    <property type="entry name" value="ABC_TRANSPORTER_2"/>
    <property type="match status" value="1"/>
</dbReference>
<dbReference type="PANTHER" id="PTHR24221:SF402">
    <property type="entry name" value="IRON-SULFUR CLUSTERS TRANSPORTER ABCB7, MITOCHONDRIAL"/>
    <property type="match status" value="1"/>
</dbReference>
<evidence type="ECO:0000256" key="8">
    <source>
        <dbReference type="ARBA" id="ARBA00022989"/>
    </source>
</evidence>
<dbReference type="KEGG" id="bte:BTH_I0572"/>
<evidence type="ECO:0000256" key="7">
    <source>
        <dbReference type="ARBA" id="ARBA00022840"/>
    </source>
</evidence>
<dbReference type="Proteomes" id="UP000001930">
    <property type="component" value="Chromosome I"/>
</dbReference>
<accession>Q2T120</accession>
<evidence type="ECO:0000313" key="13">
    <source>
        <dbReference type="EMBL" id="ABC39124.1"/>
    </source>
</evidence>
<dbReference type="InterPro" id="IPR027417">
    <property type="entry name" value="P-loop_NTPase"/>
</dbReference>
<dbReference type="InterPro" id="IPR036640">
    <property type="entry name" value="ABC1_TM_sf"/>
</dbReference>
<dbReference type="AlphaFoldDB" id="Q2T120"/>
<dbReference type="Gene3D" id="3.40.50.300">
    <property type="entry name" value="P-loop containing nucleotide triphosphate hydrolases"/>
    <property type="match status" value="1"/>
</dbReference>
<keyword evidence="9" id="KW-0472">Membrane</keyword>
<evidence type="ECO:0000256" key="6">
    <source>
        <dbReference type="ARBA" id="ARBA00022741"/>
    </source>
</evidence>
<dbReference type="PROSITE" id="PS50929">
    <property type="entry name" value="ABC_TM1F"/>
    <property type="match status" value="1"/>
</dbReference>
<dbReference type="PROSITE" id="PS00211">
    <property type="entry name" value="ABC_TRANSPORTER_1"/>
    <property type="match status" value="1"/>
</dbReference>
<evidence type="ECO:0000256" key="4">
    <source>
        <dbReference type="ARBA" id="ARBA00022519"/>
    </source>
</evidence>
<dbReference type="SUPFAM" id="SSF90123">
    <property type="entry name" value="ABC transporter transmembrane region"/>
    <property type="match status" value="1"/>
</dbReference>
<dbReference type="Pfam" id="PF00005">
    <property type="entry name" value="ABC_tran"/>
    <property type="match status" value="1"/>
</dbReference>
<dbReference type="InterPro" id="IPR011527">
    <property type="entry name" value="ABC1_TM_dom"/>
</dbReference>
<keyword evidence="3" id="KW-1003">Cell membrane</keyword>
<feature type="region of interest" description="Disordered" evidence="10">
    <location>
        <begin position="1"/>
        <end position="40"/>
    </location>
</feature>
<dbReference type="GO" id="GO:0006879">
    <property type="term" value="P:intracellular iron ion homeostasis"/>
    <property type="evidence" value="ECO:0007669"/>
    <property type="project" value="TreeGrafter"/>
</dbReference>
<evidence type="ECO:0000259" key="12">
    <source>
        <dbReference type="PROSITE" id="PS50929"/>
    </source>
</evidence>
<keyword evidence="8" id="KW-1133">Transmembrane helix</keyword>
<dbReference type="GO" id="GO:0140359">
    <property type="term" value="F:ABC-type transporter activity"/>
    <property type="evidence" value="ECO:0007669"/>
    <property type="project" value="InterPro"/>
</dbReference>
<dbReference type="Gene3D" id="1.20.1560.10">
    <property type="entry name" value="ABC transporter type 1, transmembrane domain"/>
    <property type="match status" value="1"/>
</dbReference>
<organism evidence="13 14">
    <name type="scientific">Burkholderia thailandensis (strain ATCC 700388 / DSM 13276 / CCUG 48851 / CIP 106301 / E264)</name>
    <dbReference type="NCBI Taxonomy" id="271848"/>
    <lineage>
        <taxon>Bacteria</taxon>
        <taxon>Pseudomonadati</taxon>
        <taxon>Pseudomonadota</taxon>
        <taxon>Betaproteobacteria</taxon>
        <taxon>Burkholderiales</taxon>
        <taxon>Burkholderiaceae</taxon>
        <taxon>Burkholderia</taxon>
        <taxon>pseudomallei group</taxon>
    </lineage>
</organism>
<keyword evidence="4" id="KW-0997">Cell inner membrane</keyword>
<dbReference type="SMART" id="SM00382">
    <property type="entry name" value="AAA"/>
    <property type="match status" value="1"/>
</dbReference>
<dbReference type="GO" id="GO:0005886">
    <property type="term" value="C:plasma membrane"/>
    <property type="evidence" value="ECO:0007669"/>
    <property type="project" value="UniProtKB-SubCell"/>
</dbReference>
<keyword evidence="6" id="KW-0547">Nucleotide-binding</keyword>
<comment type="subcellular location">
    <subcellularLocation>
        <location evidence="1">Cell membrane</location>
        <topology evidence="1">Multi-pass membrane protein</topology>
    </subcellularLocation>
</comment>
<sequence>MRCAPRRRPAKQARYAHLHRRSEPTNSPMRRYPASSEPAPIATGPRNDWQTIRSLLPYLSAYKLRVAFALACLIGAKVANLGVPVVMKRIVDSLASVQHLTALGRAEQSAAVVLAGGVGLLVIAYALVRLSTSLFTELREILFSKVTESAVRRLALQVFQHLHGLSLRFHLERQTGGMSRDIERGTRGIQQLISYSLYSILPTLVEVGLVLGFFVVKYEAYYAYVTFAALVAYIAFTVKVTEWRTHFRRTMNELDSRANSRAIDSLINYETVKYFGNEEWEAQRYDENLKRYRKAAIRSQNSLSFLNFGQQAIIGAGLVFILWRATQGVLAGKLTLGDLVLINTFMLQLYIPLNFLGVVYRELKQSLTDMDRMFGLLSAAREVDDAPGASALKVNGARVRFERVNFSYEPSRQILHDVDFTIEAGSTTAVVGHSGSGKSTLSRLLFRFYDLDRAAGGAITIDGQDIRDVKQETLRASIGIVPQDTVLFNDSIYYNIAYGRPSATRDEVIAAARAAHIHSFIESLPKGYDTPVGERGLKLSGGEKQRVAIARTILKNPPILVFDEATSALDSRSERAIQHELEQIARHRTTLVIAHRLSTVVHADQIIVMDHGRIVERGTHAELLRADGLYAQMWALQQQRAAADGAAAEEV</sequence>
<feature type="domain" description="ABC transporter" evidence="11">
    <location>
        <begin position="399"/>
        <end position="636"/>
    </location>
</feature>
<feature type="compositionally biased region" description="Basic residues" evidence="10">
    <location>
        <begin position="1"/>
        <end position="20"/>
    </location>
</feature>
<dbReference type="FunFam" id="3.40.50.300:FF:000186">
    <property type="entry name" value="ATP-binding cassette sub-family B member 7, mitochondrial"/>
    <property type="match status" value="1"/>
</dbReference>
<name>Q2T120_BURTA</name>
<evidence type="ECO:0000256" key="10">
    <source>
        <dbReference type="SAM" id="MobiDB-lite"/>
    </source>
</evidence>
<keyword evidence="7 13" id="KW-0067">ATP-binding</keyword>
<dbReference type="InterPro" id="IPR017871">
    <property type="entry name" value="ABC_transporter-like_CS"/>
</dbReference>
<dbReference type="InterPro" id="IPR003593">
    <property type="entry name" value="AAA+_ATPase"/>
</dbReference>
<dbReference type="CDD" id="cd18582">
    <property type="entry name" value="ABC_6TM_ATM1_ABCB7"/>
    <property type="match status" value="1"/>
</dbReference>
<dbReference type="SUPFAM" id="SSF52540">
    <property type="entry name" value="P-loop containing nucleoside triphosphate hydrolases"/>
    <property type="match status" value="1"/>
</dbReference>
<evidence type="ECO:0000256" key="5">
    <source>
        <dbReference type="ARBA" id="ARBA00022692"/>
    </source>
</evidence>
<dbReference type="InterPro" id="IPR003439">
    <property type="entry name" value="ABC_transporter-like_ATP-bd"/>
</dbReference>
<dbReference type="PANTHER" id="PTHR24221">
    <property type="entry name" value="ATP-BINDING CASSETTE SUB-FAMILY B"/>
    <property type="match status" value="1"/>
</dbReference>
<protein>
    <submittedName>
        <fullName evidence="13">ABC transporter, ATP-binding/permease protein</fullName>
    </submittedName>
</protein>
<keyword evidence="5" id="KW-0812">Transmembrane</keyword>
<gene>
    <name evidence="13" type="ordered locus">BTH_I0572</name>
</gene>
<feature type="domain" description="ABC transmembrane type-1" evidence="12">
    <location>
        <begin position="67"/>
        <end position="365"/>
    </location>
</feature>
<dbReference type="Pfam" id="PF00664">
    <property type="entry name" value="ABC_membrane"/>
    <property type="match status" value="1"/>
</dbReference>
<reference evidence="13 14" key="1">
    <citation type="journal article" date="2005" name="BMC Genomics">
        <title>Bacterial genome adaptation to niches: divergence of the potential virulence genes in three Burkholderia species of different survival strategies.</title>
        <authorList>
            <person name="Kim H.S."/>
            <person name="Schell M.A."/>
            <person name="Yu Y."/>
            <person name="Ulrich R.L."/>
            <person name="Sarria S.H."/>
            <person name="Nierman W.C."/>
            <person name="DeShazer D."/>
        </authorList>
    </citation>
    <scope>NUCLEOTIDE SEQUENCE [LARGE SCALE GENOMIC DNA]</scope>
    <source>
        <strain evidence="14">ATCC 700388 / DSM 13276 / CCUG 48851 / CIP 106301 / E264</strain>
    </source>
</reference>
<proteinExistence type="predicted"/>
<keyword evidence="14" id="KW-1185">Reference proteome</keyword>
<evidence type="ECO:0000256" key="2">
    <source>
        <dbReference type="ARBA" id="ARBA00022448"/>
    </source>
</evidence>
<evidence type="ECO:0000256" key="3">
    <source>
        <dbReference type="ARBA" id="ARBA00022475"/>
    </source>
</evidence>
<keyword evidence="2" id="KW-0813">Transport</keyword>
<dbReference type="InterPro" id="IPR039421">
    <property type="entry name" value="Type_1_exporter"/>
</dbReference>
<dbReference type="GO" id="GO:0016887">
    <property type="term" value="F:ATP hydrolysis activity"/>
    <property type="evidence" value="ECO:0007669"/>
    <property type="project" value="InterPro"/>
</dbReference>